<protein>
    <submittedName>
        <fullName evidence="1">Uncharacterized protein</fullName>
    </submittedName>
</protein>
<proteinExistence type="predicted"/>
<keyword evidence="2" id="KW-1185">Reference proteome</keyword>
<organism evidence="1 2">
    <name type="scientific">Halococcus thailandensis JCM 13552</name>
    <dbReference type="NCBI Taxonomy" id="1227457"/>
    <lineage>
        <taxon>Archaea</taxon>
        <taxon>Methanobacteriati</taxon>
        <taxon>Methanobacteriota</taxon>
        <taxon>Stenosarchaea group</taxon>
        <taxon>Halobacteria</taxon>
        <taxon>Halobacteriales</taxon>
        <taxon>Halococcaceae</taxon>
        <taxon>Halococcus</taxon>
    </lineage>
</organism>
<evidence type="ECO:0000313" key="1">
    <source>
        <dbReference type="EMBL" id="EMA55852.1"/>
    </source>
</evidence>
<dbReference type="EMBL" id="AOMF01000102">
    <property type="protein sequence ID" value="EMA55852.1"/>
    <property type="molecule type" value="Genomic_DNA"/>
</dbReference>
<dbReference type="AlphaFoldDB" id="M0NCZ0"/>
<gene>
    <name evidence="1" type="ORF">C451_04776</name>
</gene>
<dbReference type="PATRIC" id="fig|1227457.3.peg.860"/>
<dbReference type="Proteomes" id="UP000011680">
    <property type="component" value="Unassembled WGS sequence"/>
</dbReference>
<accession>M0NCZ0</accession>
<reference evidence="1 2" key="1">
    <citation type="journal article" date="2014" name="PLoS Genet.">
        <title>Phylogenetically driven sequencing of extremely halophilic archaea reveals strategies for static and dynamic osmo-response.</title>
        <authorList>
            <person name="Becker E.A."/>
            <person name="Seitzer P.M."/>
            <person name="Tritt A."/>
            <person name="Larsen D."/>
            <person name="Krusor M."/>
            <person name="Yao A.I."/>
            <person name="Wu D."/>
            <person name="Madern D."/>
            <person name="Eisen J.A."/>
            <person name="Darling A.E."/>
            <person name="Facciotti M.T."/>
        </authorList>
    </citation>
    <scope>NUCLEOTIDE SEQUENCE [LARGE SCALE GENOMIC DNA]</scope>
    <source>
        <strain evidence="1 2">JCM 13552</strain>
    </source>
</reference>
<comment type="caution">
    <text evidence="1">The sequence shown here is derived from an EMBL/GenBank/DDBJ whole genome shotgun (WGS) entry which is preliminary data.</text>
</comment>
<name>M0NCZ0_9EURY</name>
<sequence length="60" mass="7026">MSADYHAYSDDRLYECYRRNSRLLREYGSDERTIRTLCAVEEHLRARSIDPSDLVTGLDA</sequence>
<dbReference type="STRING" id="1227457.C451_04776"/>
<evidence type="ECO:0000313" key="2">
    <source>
        <dbReference type="Proteomes" id="UP000011680"/>
    </source>
</evidence>